<comment type="caution">
    <text evidence="1">The sequence shown here is derived from an EMBL/GenBank/DDBJ whole genome shotgun (WGS) entry which is preliminary data.</text>
</comment>
<keyword evidence="1" id="KW-0808">Transferase</keyword>
<dbReference type="EMBL" id="DLUI01000104">
    <property type="protein sequence ID" value="DAB38168.1"/>
    <property type="molecule type" value="Genomic_DNA"/>
</dbReference>
<organism evidence="1 2">
    <name type="scientific">Sulfuricurvum kujiense</name>
    <dbReference type="NCBI Taxonomy" id="148813"/>
    <lineage>
        <taxon>Bacteria</taxon>
        <taxon>Pseudomonadati</taxon>
        <taxon>Campylobacterota</taxon>
        <taxon>Epsilonproteobacteria</taxon>
        <taxon>Campylobacterales</taxon>
        <taxon>Sulfurimonadaceae</taxon>
        <taxon>Sulfuricurvum</taxon>
    </lineage>
</organism>
<dbReference type="Gene3D" id="3.40.50.150">
    <property type="entry name" value="Vaccinia Virus protein VP39"/>
    <property type="match status" value="1"/>
</dbReference>
<sequence length="189" mass="21933">MNRIDNEHFYHSGIVKYGFTPEGLRWNSRESQEIRFFQLLSLLPLDALSVVDAGCGFADLFSYIRSQRNSIDYTGLDSLEIMVQEASRRTGARINRCDILIDPLPHGEFYLCSGALNILTRNAAYRFIERCYRASSRGLVFNFLEGNKESNTFNYLQESDIKYLGERLGARVVFRRHYYENDCTAAFYK</sequence>
<reference evidence="1 2" key="1">
    <citation type="journal article" date="2017" name="Front. Microbiol.">
        <title>Comparative Genomic Analysis of the Class Epsilonproteobacteria and Proposed Reclassification to Epsilonbacteraeota (phyl. nov.).</title>
        <authorList>
            <person name="Waite D.W."/>
            <person name="Vanwonterghem I."/>
            <person name="Rinke C."/>
            <person name="Parks D.H."/>
            <person name="Zhang Y."/>
            <person name="Takai K."/>
            <person name="Sievert S.M."/>
            <person name="Simon J."/>
            <person name="Campbell B.J."/>
            <person name="Hanson T.E."/>
            <person name="Woyke T."/>
            <person name="Klotz M.G."/>
            <person name="Hugenholtz P."/>
        </authorList>
    </citation>
    <scope>NUCLEOTIDE SEQUENCE [LARGE SCALE GENOMIC DNA]</scope>
    <source>
        <strain evidence="1">UBA12443</strain>
    </source>
</reference>
<evidence type="ECO:0000313" key="1">
    <source>
        <dbReference type="EMBL" id="DAB38168.1"/>
    </source>
</evidence>
<accession>A0A2D3WCM4</accession>
<dbReference type="InterPro" id="IPR029063">
    <property type="entry name" value="SAM-dependent_MTases_sf"/>
</dbReference>
<protein>
    <submittedName>
        <fullName evidence="1">Methyltransferase type 11</fullName>
    </submittedName>
</protein>
<name>A0A2D3WCM4_9BACT</name>
<dbReference type="AlphaFoldDB" id="A0A2D3WCM4"/>
<evidence type="ECO:0000313" key="2">
    <source>
        <dbReference type="Proteomes" id="UP000228859"/>
    </source>
</evidence>
<proteinExistence type="predicted"/>
<dbReference type="SUPFAM" id="SSF53335">
    <property type="entry name" value="S-adenosyl-L-methionine-dependent methyltransferases"/>
    <property type="match status" value="1"/>
</dbReference>
<gene>
    <name evidence="1" type="ORF">CFH83_07415</name>
</gene>
<dbReference type="GO" id="GO:0032259">
    <property type="term" value="P:methylation"/>
    <property type="evidence" value="ECO:0007669"/>
    <property type="project" value="UniProtKB-KW"/>
</dbReference>
<dbReference type="Proteomes" id="UP000228859">
    <property type="component" value="Unassembled WGS sequence"/>
</dbReference>
<dbReference type="RefSeq" id="WP_294895140.1">
    <property type="nucleotide sequence ID" value="NZ_DLUI01000104.1"/>
</dbReference>
<keyword evidence="1" id="KW-0489">Methyltransferase</keyword>
<dbReference type="GO" id="GO:0008168">
    <property type="term" value="F:methyltransferase activity"/>
    <property type="evidence" value="ECO:0007669"/>
    <property type="project" value="UniProtKB-KW"/>
</dbReference>